<reference evidence="2 3" key="1">
    <citation type="journal article" date="2012" name="PLoS ONE">
        <title>Edwardsiella comparative phylogenomics reveal the new intra/inter-species taxonomic relationships, virulence evolution and niche adaptation mechanisms.</title>
        <authorList>
            <person name="Yang M."/>
            <person name="Lv Y."/>
            <person name="Xiao J."/>
            <person name="Wu H."/>
            <person name="Zheng H."/>
            <person name="Liu Q."/>
            <person name="Zhang Y."/>
            <person name="Wang Q."/>
        </authorList>
    </citation>
    <scope>NUCLEOTIDE SEQUENCE [LARGE SCALE GENOMIC DNA]</scope>
    <source>
        <strain evidence="3">080813</strain>
    </source>
</reference>
<dbReference type="RefSeq" id="WP_034165076.1">
    <property type="nucleotide sequence ID" value="NZ_CP006664.1"/>
</dbReference>
<dbReference type="EMBL" id="CP006664">
    <property type="protein sequence ID" value="AIJ10045.1"/>
    <property type="molecule type" value="Genomic_DNA"/>
</dbReference>
<gene>
    <name evidence="2" type="ORF">ETEE_3625</name>
</gene>
<accession>A0A076LNE7</accession>
<dbReference type="HOGENOM" id="CLU_3135105_0_0_6"/>
<name>A0A076LNE7_9GAMM</name>
<keyword evidence="1" id="KW-1133">Transmembrane helix</keyword>
<evidence type="ECO:0000313" key="2">
    <source>
        <dbReference type="EMBL" id="AIJ10045.1"/>
    </source>
</evidence>
<protein>
    <submittedName>
        <fullName evidence="2">Uncharacterized protein</fullName>
    </submittedName>
</protein>
<sequence>MKTPPINGLYGYKLSGKALRHPPGDPHGWPLFLVCLIVAGLALLLIHLL</sequence>
<dbReference type="KEGG" id="ete:ETEE_3625"/>
<keyword evidence="1" id="KW-0812">Transmembrane</keyword>
<evidence type="ECO:0000256" key="1">
    <source>
        <dbReference type="SAM" id="Phobius"/>
    </source>
</evidence>
<feature type="transmembrane region" description="Helical" evidence="1">
    <location>
        <begin position="29"/>
        <end position="48"/>
    </location>
</feature>
<dbReference type="Proteomes" id="UP000028681">
    <property type="component" value="Chromosome"/>
</dbReference>
<evidence type="ECO:0000313" key="3">
    <source>
        <dbReference type="Proteomes" id="UP000028681"/>
    </source>
</evidence>
<keyword evidence="1" id="KW-0472">Membrane</keyword>
<dbReference type="AlphaFoldDB" id="A0A076LNE7"/>
<dbReference type="GeneID" id="33941039"/>
<organism evidence="2 3">
    <name type="scientific">Edwardsiella anguillarum ET080813</name>
    <dbReference type="NCBI Taxonomy" id="667120"/>
    <lineage>
        <taxon>Bacteria</taxon>
        <taxon>Pseudomonadati</taxon>
        <taxon>Pseudomonadota</taxon>
        <taxon>Gammaproteobacteria</taxon>
        <taxon>Enterobacterales</taxon>
        <taxon>Hafniaceae</taxon>
        <taxon>Edwardsiella</taxon>
    </lineage>
</organism>
<proteinExistence type="predicted"/>